<feature type="transmembrane region" description="Helical" evidence="8">
    <location>
        <begin position="68"/>
        <end position="89"/>
    </location>
</feature>
<dbReference type="AlphaFoldDB" id="A0AAD9JJT5"/>
<evidence type="ECO:0000256" key="4">
    <source>
        <dbReference type="ARBA" id="ARBA00022989"/>
    </source>
</evidence>
<evidence type="ECO:0000313" key="9">
    <source>
        <dbReference type="EMBL" id="KAK2153510.1"/>
    </source>
</evidence>
<evidence type="ECO:0000313" key="10">
    <source>
        <dbReference type="Proteomes" id="UP001208570"/>
    </source>
</evidence>
<name>A0AAD9JJT5_9ANNE</name>
<keyword evidence="4 8" id="KW-1133">Transmembrane helix</keyword>
<dbReference type="PANTHER" id="PTHR31040:SF1">
    <property type="entry name" value="NURIM"/>
    <property type="match status" value="1"/>
</dbReference>
<keyword evidence="10" id="KW-1185">Reference proteome</keyword>
<gene>
    <name evidence="9" type="ORF">LSH36_294g01009</name>
</gene>
<feature type="transmembrane region" description="Helical" evidence="8">
    <location>
        <begin position="146"/>
        <end position="164"/>
    </location>
</feature>
<dbReference type="Proteomes" id="UP001208570">
    <property type="component" value="Unassembled WGS sequence"/>
</dbReference>
<sequence length="195" mass="22959">MLLFVLQHSVMASECWKNMLNKLNIVTCQRAIYIISTCFLIQIFMAYLEPVHLEPLWYVSTNKDTLIWLAFFLVHLVAWLLLYATCIIMDFPEMVGIRQVYYQYLDCGPPLIMKSAATRRLYSHMRHGGTSCMMIILWVHPLMTSTRMIVASILTLYLLCGFSVSEHDYIYLREQIARKHITFRLHRTKSIELLQ</sequence>
<dbReference type="EMBL" id="JAODUP010000294">
    <property type="protein sequence ID" value="KAK2153510.1"/>
    <property type="molecule type" value="Genomic_DNA"/>
</dbReference>
<proteinExistence type="inferred from homology"/>
<dbReference type="PANTHER" id="PTHR31040">
    <property type="entry name" value="NURIM"/>
    <property type="match status" value="1"/>
</dbReference>
<comment type="similarity">
    <text evidence="2">Belongs to the nurim family.</text>
</comment>
<organism evidence="9 10">
    <name type="scientific">Paralvinella palmiformis</name>
    <dbReference type="NCBI Taxonomy" id="53620"/>
    <lineage>
        <taxon>Eukaryota</taxon>
        <taxon>Metazoa</taxon>
        <taxon>Spiralia</taxon>
        <taxon>Lophotrochozoa</taxon>
        <taxon>Annelida</taxon>
        <taxon>Polychaeta</taxon>
        <taxon>Sedentaria</taxon>
        <taxon>Canalipalpata</taxon>
        <taxon>Terebellida</taxon>
        <taxon>Terebelliformia</taxon>
        <taxon>Alvinellidae</taxon>
        <taxon>Paralvinella</taxon>
    </lineage>
</organism>
<protein>
    <recommendedName>
        <fullName evidence="7">Nuclear envelope membrane protein</fullName>
    </recommendedName>
    <alternativeName>
        <fullName evidence="6">Nuclear rim protein</fullName>
    </alternativeName>
</protein>
<evidence type="ECO:0000256" key="7">
    <source>
        <dbReference type="ARBA" id="ARBA00032957"/>
    </source>
</evidence>
<feature type="transmembrane region" description="Helical" evidence="8">
    <location>
        <begin position="31"/>
        <end position="48"/>
    </location>
</feature>
<evidence type="ECO:0000256" key="3">
    <source>
        <dbReference type="ARBA" id="ARBA00022692"/>
    </source>
</evidence>
<accession>A0AAD9JJT5</accession>
<reference evidence="9" key="1">
    <citation type="journal article" date="2023" name="Mol. Biol. Evol.">
        <title>Third-Generation Sequencing Reveals the Adaptive Role of the Epigenome in Three Deep-Sea Polychaetes.</title>
        <authorList>
            <person name="Perez M."/>
            <person name="Aroh O."/>
            <person name="Sun Y."/>
            <person name="Lan Y."/>
            <person name="Juniper S.K."/>
            <person name="Young C.R."/>
            <person name="Angers B."/>
            <person name="Qian P.Y."/>
        </authorList>
    </citation>
    <scope>NUCLEOTIDE SEQUENCE</scope>
    <source>
        <strain evidence="9">P08H-3</strain>
    </source>
</reference>
<evidence type="ECO:0000256" key="2">
    <source>
        <dbReference type="ARBA" id="ARBA00010631"/>
    </source>
</evidence>
<evidence type="ECO:0000256" key="6">
    <source>
        <dbReference type="ARBA" id="ARBA00031700"/>
    </source>
</evidence>
<evidence type="ECO:0000256" key="1">
    <source>
        <dbReference type="ARBA" id="ARBA00004473"/>
    </source>
</evidence>
<evidence type="ECO:0000256" key="5">
    <source>
        <dbReference type="ARBA" id="ARBA00023136"/>
    </source>
</evidence>
<keyword evidence="5 8" id="KW-0472">Membrane</keyword>
<evidence type="ECO:0000256" key="8">
    <source>
        <dbReference type="SAM" id="Phobius"/>
    </source>
</evidence>
<dbReference type="GO" id="GO:0005637">
    <property type="term" value="C:nuclear inner membrane"/>
    <property type="evidence" value="ECO:0007669"/>
    <property type="project" value="UniProtKB-SubCell"/>
</dbReference>
<keyword evidence="3 8" id="KW-0812">Transmembrane</keyword>
<dbReference type="InterPro" id="IPR033580">
    <property type="entry name" value="Nurim-like"/>
</dbReference>
<comment type="subcellular location">
    <subcellularLocation>
        <location evidence="1">Nucleus inner membrane</location>
        <topology evidence="1">Multi-pass membrane protein</topology>
    </subcellularLocation>
</comment>
<feature type="transmembrane region" description="Helical" evidence="8">
    <location>
        <begin position="121"/>
        <end position="140"/>
    </location>
</feature>
<comment type="caution">
    <text evidence="9">The sequence shown here is derived from an EMBL/GenBank/DDBJ whole genome shotgun (WGS) entry which is preliminary data.</text>
</comment>